<accession>A0ABS2MYG5</accession>
<organism evidence="2 3">
    <name type="scientific">Aquibacillus albus</name>
    <dbReference type="NCBI Taxonomy" id="1168171"/>
    <lineage>
        <taxon>Bacteria</taxon>
        <taxon>Bacillati</taxon>
        <taxon>Bacillota</taxon>
        <taxon>Bacilli</taxon>
        <taxon>Bacillales</taxon>
        <taxon>Bacillaceae</taxon>
        <taxon>Aquibacillus</taxon>
    </lineage>
</organism>
<gene>
    <name evidence="2" type="ORF">JOC48_001401</name>
</gene>
<evidence type="ECO:0000313" key="3">
    <source>
        <dbReference type="Proteomes" id="UP001296943"/>
    </source>
</evidence>
<evidence type="ECO:0000313" key="2">
    <source>
        <dbReference type="EMBL" id="MBM7570921.1"/>
    </source>
</evidence>
<reference evidence="2 3" key="1">
    <citation type="submission" date="2021-01" db="EMBL/GenBank/DDBJ databases">
        <title>Genomic Encyclopedia of Type Strains, Phase IV (KMG-IV): sequencing the most valuable type-strain genomes for metagenomic binning, comparative biology and taxonomic classification.</title>
        <authorList>
            <person name="Goeker M."/>
        </authorList>
    </citation>
    <scope>NUCLEOTIDE SEQUENCE [LARGE SCALE GENOMIC DNA]</scope>
    <source>
        <strain evidence="2 3">DSM 23711</strain>
    </source>
</reference>
<evidence type="ECO:0000256" key="1">
    <source>
        <dbReference type="SAM" id="Phobius"/>
    </source>
</evidence>
<feature type="transmembrane region" description="Helical" evidence="1">
    <location>
        <begin position="14"/>
        <end position="36"/>
    </location>
</feature>
<keyword evidence="1" id="KW-1133">Transmembrane helix</keyword>
<keyword evidence="1" id="KW-0472">Membrane</keyword>
<keyword evidence="3" id="KW-1185">Reference proteome</keyword>
<keyword evidence="1" id="KW-0812">Transmembrane</keyword>
<protein>
    <submittedName>
        <fullName evidence="2">Mg2+/citrate symporter</fullName>
    </submittedName>
</protein>
<sequence>MMEFLYFPQDKAEYIPAVISLFIFFMGAVVAMYLFYKKSKRDEERFDADHSTDVNNLSLQRKNDDKK</sequence>
<dbReference type="RefSeq" id="WP_204498333.1">
    <property type="nucleotide sequence ID" value="NZ_JAFBDR010000006.1"/>
</dbReference>
<dbReference type="Proteomes" id="UP001296943">
    <property type="component" value="Unassembled WGS sequence"/>
</dbReference>
<dbReference type="EMBL" id="JAFBDR010000006">
    <property type="protein sequence ID" value="MBM7570921.1"/>
    <property type="molecule type" value="Genomic_DNA"/>
</dbReference>
<proteinExistence type="predicted"/>
<name>A0ABS2MYG5_9BACI</name>
<comment type="caution">
    <text evidence="2">The sequence shown here is derived from an EMBL/GenBank/DDBJ whole genome shotgun (WGS) entry which is preliminary data.</text>
</comment>